<name>A0A9X0RAN7_VIBME</name>
<comment type="caution">
    <text evidence="3">The sequence shown here is derived from an EMBL/GenBank/DDBJ whole genome shotgun (WGS) entry which is preliminary data.</text>
</comment>
<gene>
    <name evidence="3" type="ORF">H8Q88_11450</name>
</gene>
<sequence length="262" mass="31156">MKFLLSLLSLFWSLSISAAPKSELWDFWNQSNEANTQEVSHQAWQQLLDRYLSQQGMHTLFDYANVEISDREKLQTYINQLARLDPRILNKQQQYAYWINLYNALTVKVVIDHYPVSSITKIGGWFRFGPWNLPLIEIANQKLTLNDIEHRILRPIWQDARIHYVVNCASLGCPNLKPEAFTADNIERLLEQAAYEFINSDKGVNIHNRRLILSSIYQWYAEDFGSQDELLDHLIRYRPELANDERIKRSFRYEYDWQLNRK</sequence>
<dbReference type="RefSeq" id="WP_187026313.1">
    <property type="nucleotide sequence ID" value="NZ_CAWQCL010000008.1"/>
</dbReference>
<accession>A0A9X0RAN7</accession>
<dbReference type="EMBL" id="JACRUP010000007">
    <property type="protein sequence ID" value="MBC5851516.1"/>
    <property type="molecule type" value="Genomic_DNA"/>
</dbReference>
<reference evidence="3" key="1">
    <citation type="submission" date="2020-08" db="EMBL/GenBank/DDBJ databases">
        <title>Genome Sequencing and Pan-Genome Analysis of Migratory bird Vibrio Strains, Inner Mongolia.</title>
        <authorList>
            <person name="Zheng L."/>
        </authorList>
    </citation>
    <scope>NUCLEOTIDE SEQUENCE</scope>
    <source>
        <strain evidence="3">M13F</strain>
    </source>
</reference>
<feature type="domain" description="DUF547" evidence="2">
    <location>
        <begin position="89"/>
        <end position="198"/>
    </location>
</feature>
<dbReference type="Proteomes" id="UP000615796">
    <property type="component" value="Unassembled WGS sequence"/>
</dbReference>
<evidence type="ECO:0000259" key="2">
    <source>
        <dbReference type="Pfam" id="PF04784"/>
    </source>
</evidence>
<protein>
    <submittedName>
        <fullName evidence="3">DUF547 domain-containing protein</fullName>
    </submittedName>
</protein>
<proteinExistence type="predicted"/>
<dbReference type="InterPro" id="IPR006869">
    <property type="entry name" value="DUF547"/>
</dbReference>
<evidence type="ECO:0000313" key="4">
    <source>
        <dbReference type="Proteomes" id="UP000615796"/>
    </source>
</evidence>
<feature type="signal peptide" evidence="1">
    <location>
        <begin position="1"/>
        <end position="18"/>
    </location>
</feature>
<dbReference type="AlphaFoldDB" id="A0A9X0RAN7"/>
<organism evidence="3 4">
    <name type="scientific">Vibrio metschnikovii</name>
    <dbReference type="NCBI Taxonomy" id="28172"/>
    <lineage>
        <taxon>Bacteria</taxon>
        <taxon>Pseudomonadati</taxon>
        <taxon>Pseudomonadota</taxon>
        <taxon>Gammaproteobacteria</taxon>
        <taxon>Vibrionales</taxon>
        <taxon>Vibrionaceae</taxon>
        <taxon>Vibrio</taxon>
    </lineage>
</organism>
<keyword evidence="1" id="KW-0732">Signal</keyword>
<keyword evidence="4" id="KW-1185">Reference proteome</keyword>
<dbReference type="Pfam" id="PF04784">
    <property type="entry name" value="DUF547"/>
    <property type="match status" value="1"/>
</dbReference>
<evidence type="ECO:0000256" key="1">
    <source>
        <dbReference type="SAM" id="SignalP"/>
    </source>
</evidence>
<evidence type="ECO:0000313" key="3">
    <source>
        <dbReference type="EMBL" id="MBC5851516.1"/>
    </source>
</evidence>
<dbReference type="PANTHER" id="PTHR46361">
    <property type="entry name" value="ELECTRON CARRIER/ PROTEIN DISULFIDE OXIDOREDUCTASE"/>
    <property type="match status" value="1"/>
</dbReference>
<dbReference type="PANTHER" id="PTHR46361:SF3">
    <property type="entry name" value="ELECTRON CARRIER_ PROTEIN DISULFIDE OXIDOREDUCTASE"/>
    <property type="match status" value="1"/>
</dbReference>
<feature type="chain" id="PRO_5040812962" evidence="1">
    <location>
        <begin position="19"/>
        <end position="262"/>
    </location>
</feature>